<gene>
    <name evidence="7" type="ORF">LSAT_V11C400216340</name>
</gene>
<evidence type="ECO:0000259" key="6">
    <source>
        <dbReference type="PROSITE" id="PS50966"/>
    </source>
</evidence>
<feature type="region of interest" description="Disordered" evidence="5">
    <location>
        <begin position="200"/>
        <end position="222"/>
    </location>
</feature>
<protein>
    <recommendedName>
        <fullName evidence="6">SWIM-type domain-containing protein</fullName>
    </recommendedName>
</protein>
<comment type="caution">
    <text evidence="7">The sequence shown here is derived from an EMBL/GenBank/DDBJ whole genome shotgun (WGS) entry which is preliminary data.</text>
</comment>
<reference evidence="7 8" key="1">
    <citation type="journal article" date="2017" name="Nat. Commun.">
        <title>Genome assembly with in vitro proximity ligation data and whole-genome triplication in lettuce.</title>
        <authorList>
            <person name="Reyes-Chin-Wo S."/>
            <person name="Wang Z."/>
            <person name="Yang X."/>
            <person name="Kozik A."/>
            <person name="Arikit S."/>
            <person name="Song C."/>
            <person name="Xia L."/>
            <person name="Froenicke L."/>
            <person name="Lavelle D.O."/>
            <person name="Truco M.J."/>
            <person name="Xia R."/>
            <person name="Zhu S."/>
            <person name="Xu C."/>
            <person name="Xu H."/>
            <person name="Xu X."/>
            <person name="Cox K."/>
            <person name="Korf I."/>
            <person name="Meyers B.C."/>
            <person name="Michelmore R.W."/>
        </authorList>
    </citation>
    <scope>NUCLEOTIDE SEQUENCE [LARGE SCALE GENOMIC DNA]</scope>
    <source>
        <strain evidence="8">cv. Salinas</strain>
        <tissue evidence="7">Seedlings</tissue>
    </source>
</reference>
<dbReference type="PANTHER" id="PTHR31973">
    <property type="entry name" value="POLYPROTEIN, PUTATIVE-RELATED"/>
    <property type="match status" value="1"/>
</dbReference>
<evidence type="ECO:0000313" key="7">
    <source>
        <dbReference type="EMBL" id="KAJ0213477.1"/>
    </source>
</evidence>
<dbReference type="PANTHER" id="PTHR31973:SF189">
    <property type="entry name" value="TRANSPOSASE, MUDR, PLANT, MULE TRANSPOSASE DOMAIN PROTEIN-RELATED"/>
    <property type="match status" value="1"/>
</dbReference>
<evidence type="ECO:0000256" key="1">
    <source>
        <dbReference type="ARBA" id="ARBA00022723"/>
    </source>
</evidence>
<dbReference type="InterPro" id="IPR007527">
    <property type="entry name" value="Znf_SWIM"/>
</dbReference>
<evidence type="ECO:0000256" key="5">
    <source>
        <dbReference type="SAM" id="MobiDB-lite"/>
    </source>
</evidence>
<dbReference type="InterPro" id="IPR006564">
    <property type="entry name" value="Znf_PMZ"/>
</dbReference>
<accession>A0A9R1VYW5</accession>
<evidence type="ECO:0000256" key="4">
    <source>
        <dbReference type="PROSITE-ProRule" id="PRU00325"/>
    </source>
</evidence>
<proteinExistence type="predicted"/>
<evidence type="ECO:0000256" key="2">
    <source>
        <dbReference type="ARBA" id="ARBA00022771"/>
    </source>
</evidence>
<organism evidence="7 8">
    <name type="scientific">Lactuca sativa</name>
    <name type="common">Garden lettuce</name>
    <dbReference type="NCBI Taxonomy" id="4236"/>
    <lineage>
        <taxon>Eukaryota</taxon>
        <taxon>Viridiplantae</taxon>
        <taxon>Streptophyta</taxon>
        <taxon>Embryophyta</taxon>
        <taxon>Tracheophyta</taxon>
        <taxon>Spermatophyta</taxon>
        <taxon>Magnoliopsida</taxon>
        <taxon>eudicotyledons</taxon>
        <taxon>Gunneridae</taxon>
        <taxon>Pentapetalae</taxon>
        <taxon>asterids</taxon>
        <taxon>campanulids</taxon>
        <taxon>Asterales</taxon>
        <taxon>Asteraceae</taxon>
        <taxon>Cichorioideae</taxon>
        <taxon>Cichorieae</taxon>
        <taxon>Lactucinae</taxon>
        <taxon>Lactuca</taxon>
    </lineage>
</organism>
<evidence type="ECO:0000313" key="8">
    <source>
        <dbReference type="Proteomes" id="UP000235145"/>
    </source>
</evidence>
<feature type="domain" description="SWIM-type" evidence="6">
    <location>
        <begin position="141"/>
        <end position="173"/>
    </location>
</feature>
<dbReference type="GO" id="GO:0008270">
    <property type="term" value="F:zinc ion binding"/>
    <property type="evidence" value="ECO:0007669"/>
    <property type="project" value="UniProtKB-KW"/>
</dbReference>
<dbReference type="SMART" id="SM00575">
    <property type="entry name" value="ZnF_PMZ"/>
    <property type="match status" value="1"/>
</dbReference>
<sequence>MKGFHLQSIGNVLGKSVLISRKDLRVRYLGSYFGELLDLQFNKNLSIVDRSCDAYENGVSESFNSVIKYARKKPLITMLEEIHIYAMERLCIYKSKGQSWDVNICPSIRLNLNKLKEQQRFWQVVPFGYMQFEVRVWSDGYVVDLNTRQCGCRAWQIARCPCMHGYVAISSLNRDLKDYMSEWFTTSIGLHQTIATKKRNLPGRPTMKRKRDRVEKEAKGTRHTVSKRGMVLRCTICRERGHNRSTCPQRPNDVPFMFESERDSDFESESDVEANIEVEVASDVVPEMEASIEVPEVDVEANIEVPEVVAKANIEVPEVEANIKVVTTRSSFHYL</sequence>
<evidence type="ECO:0000256" key="3">
    <source>
        <dbReference type="ARBA" id="ARBA00022833"/>
    </source>
</evidence>
<dbReference type="AlphaFoldDB" id="A0A9R1VYW5"/>
<keyword evidence="2 4" id="KW-0863">Zinc-finger</keyword>
<dbReference type="Proteomes" id="UP000235145">
    <property type="component" value="Unassembled WGS sequence"/>
</dbReference>
<feature type="compositionally biased region" description="Basic residues" evidence="5">
    <location>
        <begin position="200"/>
        <end position="211"/>
    </location>
</feature>
<keyword evidence="1" id="KW-0479">Metal-binding</keyword>
<keyword evidence="3" id="KW-0862">Zinc</keyword>
<keyword evidence="8" id="KW-1185">Reference proteome</keyword>
<dbReference type="PROSITE" id="PS50966">
    <property type="entry name" value="ZF_SWIM"/>
    <property type="match status" value="1"/>
</dbReference>
<dbReference type="EMBL" id="NBSK02000004">
    <property type="protein sequence ID" value="KAJ0213477.1"/>
    <property type="molecule type" value="Genomic_DNA"/>
</dbReference>
<name>A0A9R1VYW5_LACSA</name>